<name>A0A0F9T1H6_9ZZZZ</name>
<gene>
    <name evidence="1" type="ORF">LCGC14_0403980</name>
</gene>
<dbReference type="EMBL" id="LAZR01000350">
    <property type="protein sequence ID" value="KKN73089.1"/>
    <property type="molecule type" value="Genomic_DNA"/>
</dbReference>
<protein>
    <submittedName>
        <fullName evidence="1">Uncharacterized protein</fullName>
    </submittedName>
</protein>
<sequence>MINREKLYDLIYNKADKLFKQYNPCEIGKNIFGEICCRNTLSTKLCCTGCEHLSKNGCTVRCVACKLCLCVGTGSIYLKLYKLRKVAYKYNLYRIRCSKKEIFGEENNHETI</sequence>
<comment type="caution">
    <text evidence="1">The sequence shown here is derived from an EMBL/GenBank/DDBJ whole genome shotgun (WGS) entry which is preliminary data.</text>
</comment>
<dbReference type="AlphaFoldDB" id="A0A0F9T1H6"/>
<reference evidence="1" key="1">
    <citation type="journal article" date="2015" name="Nature">
        <title>Complex archaea that bridge the gap between prokaryotes and eukaryotes.</title>
        <authorList>
            <person name="Spang A."/>
            <person name="Saw J.H."/>
            <person name="Jorgensen S.L."/>
            <person name="Zaremba-Niedzwiedzka K."/>
            <person name="Martijn J."/>
            <person name="Lind A.E."/>
            <person name="van Eijk R."/>
            <person name="Schleper C."/>
            <person name="Guy L."/>
            <person name="Ettema T.J."/>
        </authorList>
    </citation>
    <scope>NUCLEOTIDE SEQUENCE</scope>
</reference>
<evidence type="ECO:0000313" key="1">
    <source>
        <dbReference type="EMBL" id="KKN73089.1"/>
    </source>
</evidence>
<organism evidence="1">
    <name type="scientific">marine sediment metagenome</name>
    <dbReference type="NCBI Taxonomy" id="412755"/>
    <lineage>
        <taxon>unclassified sequences</taxon>
        <taxon>metagenomes</taxon>
        <taxon>ecological metagenomes</taxon>
    </lineage>
</organism>
<proteinExistence type="predicted"/>
<accession>A0A0F9T1H6</accession>